<feature type="domain" description="Ion transport" evidence="7">
    <location>
        <begin position="124"/>
        <end position="413"/>
    </location>
</feature>
<reference evidence="9" key="1">
    <citation type="submission" date="2025-08" db="UniProtKB">
        <authorList>
            <consortium name="RefSeq"/>
        </authorList>
    </citation>
    <scope>IDENTIFICATION</scope>
</reference>
<dbReference type="InterPro" id="IPR028823">
    <property type="entry name" value="NALCN"/>
</dbReference>
<evidence type="ECO:0000256" key="2">
    <source>
        <dbReference type="ARBA" id="ARBA00022692"/>
    </source>
</evidence>
<feature type="transmembrane region" description="Helical" evidence="6">
    <location>
        <begin position="1299"/>
        <end position="1316"/>
    </location>
</feature>
<keyword evidence="2 6" id="KW-0812">Transmembrane</keyword>
<dbReference type="Proteomes" id="UP001652625">
    <property type="component" value="Chromosome 03"/>
</dbReference>
<evidence type="ECO:0000256" key="4">
    <source>
        <dbReference type="ARBA" id="ARBA00023136"/>
    </source>
</evidence>
<feature type="transmembrane region" description="Helical" evidence="6">
    <location>
        <begin position="154"/>
        <end position="175"/>
    </location>
</feature>
<dbReference type="RefSeq" id="XP_065650175.1">
    <property type="nucleotide sequence ID" value="XM_065794103.1"/>
</dbReference>
<dbReference type="PANTHER" id="PTHR46141:SF1">
    <property type="entry name" value="SODIUM LEAK CHANNEL NALCN"/>
    <property type="match status" value="1"/>
</dbReference>
<accession>A0ABM4BM93</accession>
<evidence type="ECO:0000256" key="1">
    <source>
        <dbReference type="ARBA" id="ARBA00004141"/>
    </source>
</evidence>
<dbReference type="PANTHER" id="PTHR46141">
    <property type="entry name" value="SODIUM LEAK CHANNEL NON-SELECTIVE PROTEIN"/>
    <property type="match status" value="1"/>
</dbReference>
<feature type="region of interest" description="Disordered" evidence="5">
    <location>
        <begin position="1"/>
        <end position="20"/>
    </location>
</feature>
<feature type="transmembrane region" description="Helical" evidence="6">
    <location>
        <begin position="1520"/>
        <end position="1545"/>
    </location>
</feature>
<feature type="transmembrane region" description="Helical" evidence="6">
    <location>
        <begin position="1226"/>
        <end position="1247"/>
    </location>
</feature>
<dbReference type="Gene3D" id="1.20.120.350">
    <property type="entry name" value="Voltage-gated potassium channels. Chain C"/>
    <property type="match status" value="4"/>
</dbReference>
<keyword evidence="8" id="KW-1185">Reference proteome</keyword>
<evidence type="ECO:0000313" key="8">
    <source>
        <dbReference type="Proteomes" id="UP001652625"/>
    </source>
</evidence>
<feature type="transmembrane region" description="Helical" evidence="6">
    <location>
        <begin position="265"/>
        <end position="287"/>
    </location>
</feature>
<keyword evidence="4 6" id="KW-0472">Membrane</keyword>
<feature type="transmembrane region" description="Helical" evidence="6">
    <location>
        <begin position="547"/>
        <end position="569"/>
    </location>
</feature>
<dbReference type="GeneID" id="100208516"/>
<sequence>MLQSNSKDLFSPPLSNKNVSSASLNELQNKSGYDFSESNYKNKPRLSVYGDNLITLHTPEKIEAVLMGGKSSQERSSSFTEQHEMLQNVVGILQENVADNTEELKQAHNYNTGVYKRFIWKKLWFQIIIRGACIISVISVCMNTPQTFKAVPSLKYLTIVMDFITGIVLSFEIVLKIVAKGIILSKNSYFRSPGRVFEFVMVVCIIISVILQFLEIKKFFPNVELDYIVISFIRAPRPFLLFRVMKSLLNISLPKSVSLRSLKQIGSVLLFTAYFMSLAAVIGVQMFGIMKYYCVKLSADPNNISNNDFLIPASRCSKNYSSSFQCPEGFTCKPLQFEKFRQDRRYFEHILTGLLTVYEASSMEGWSYMMYDAINTRHFAFAVVYNVALIFFIAWLVKNVFIAIITEAFADLRIQVSRLNNSSKKKNTDQRVLQKIDSQMELIRIEQLFPKNYVSQSVHKFVNTLKFKCFIYFCIFIDAVIQAVNSKSLSVSPIVFTIIFDIELILKIIAMGFKRYYNSFTCRFEGALCIGSTVLIFPLMNGYKGCALFQVMRVFRLVLISSSLTVFLNRILGSGKKLGNLLLFTLAVLVIASGVTMQLFCGIGTSNQSNNKVFSILSETSFGDFPNATVAMFQVFMSENWNGVMNDLLWQGQKKYSWLVFITFISFHLLAATILLSVFVALILDNLELEEGVKLLKQHRQGVEVADTQEALPARIQLFEKLKPRPKLVSLDNMNECSLPKVRQSFVNKFITSLNDVEDANNIIAHLSKKSSNTSKSCLNEFRLSFFEDKPNELHYLTQLRKQSTISEFIAEVHSKRTSYKGSEVANGKLSNLKAMRHSPRISPSSNLYSPRETSSGFRPMLGLRLSNHKISTLTQENKRIQTKTNKKKDIDVALMRQKLEEAHYKKESHIDYLRENHPTFDKSLFIFSSKHPLRMFIHKIVHARYRAFNTDDKSIQVGAFSFDRLKRYIGSQTYLDWLMLLFTQISCLAMAFETVNVRVFHNSDCKVLSIIEYVFVISTSIELTLKIVADGLLFTPNAFIQDVGGVLHVFIYIVSLIYLVWQPKIIPPFSAAQYILVLRALRPLRIITLAPPLRKVVWVLLSGYKDIFKVAILQGVLMFAFASYGVQVFAEKLMKCNDSDFQNKNKCVGSFYKTVASPRNLQGLNGNKTKILVPRVWSNPRNFDFDNLGKAFLALLELLSLEGWTDVRDTIKDQTGWVGILYPHAYVVAACLLGLTLFIGVIVSNFNETKGTALLTVEQKRWKDLKKKLELAQPLHLPPRPKDSFIRGKLYDFFNCKWYNQFYAFILLVNVGTLFRGQWEPNDLDSIWNSSLISIAVICCIIFFIDLVLKVVAYSVKGYWLSWRNRFDFILTLSGIVFSVWILLSFSQRNTHDEAKQFGVAIFILRFLSFSGKSNDLRMLMLTVVMSLTKCFFTIGVMLMIMACYAFVGVILFGNVKHGLALNNQANFETTYNAMLLLFRMTTGEDWNRVMRDATLSWPYCKLNDKEDYKFSNCGNTTAAYFFFHSFYFIINYIFLNLFIAVVIENFSIFYSTDDDPIMSQQDIRNFQEAWNAEDKGNSGSISVQSARKVIESLHKTLKLEKSAHPLLFKCMSAEIEKIRNGKNVFFHDLLFVVAYKKIDITKNLQLEERLARAELDDGIKEEVAAEVIREWIVRVIQQNKTKVKSQLEKKISGGSGESELTDGSLKSDFDGASVNSFPNQTTLNQNYDVQSSFDGIRKRKQGLNDVKDELYTWWNSAIDENESLLEKKNEMK</sequence>
<feature type="transmembrane region" description="Helical" evidence="6">
    <location>
        <begin position="491"/>
        <end position="510"/>
    </location>
</feature>
<feature type="domain" description="Ion transport" evidence="7">
    <location>
        <begin position="467"/>
        <end position="688"/>
    </location>
</feature>
<feature type="transmembrane region" description="Helical" evidence="6">
    <location>
        <begin position="658"/>
        <end position="684"/>
    </location>
</feature>
<evidence type="ECO:0000259" key="7">
    <source>
        <dbReference type="Pfam" id="PF00520"/>
    </source>
</evidence>
<feature type="transmembrane region" description="Helical" evidence="6">
    <location>
        <begin position="1433"/>
        <end position="1454"/>
    </location>
</feature>
<dbReference type="Gene3D" id="1.10.287.70">
    <property type="match status" value="4"/>
</dbReference>
<organism evidence="8 9">
    <name type="scientific">Hydra vulgaris</name>
    <name type="common">Hydra</name>
    <name type="synonym">Hydra attenuata</name>
    <dbReference type="NCBI Taxonomy" id="6087"/>
    <lineage>
        <taxon>Eukaryota</taxon>
        <taxon>Metazoa</taxon>
        <taxon>Cnidaria</taxon>
        <taxon>Hydrozoa</taxon>
        <taxon>Hydroidolina</taxon>
        <taxon>Anthoathecata</taxon>
        <taxon>Aplanulata</taxon>
        <taxon>Hydridae</taxon>
        <taxon>Hydra</taxon>
    </lineage>
</organism>
<feature type="transmembrane region" description="Helical" evidence="6">
    <location>
        <begin position="378"/>
        <end position="397"/>
    </location>
</feature>
<dbReference type="InterPro" id="IPR005821">
    <property type="entry name" value="Ion_trans_dom"/>
</dbReference>
<feature type="domain" description="Ion transport" evidence="7">
    <location>
        <begin position="1298"/>
        <end position="1554"/>
    </location>
</feature>
<feature type="transmembrane region" description="Helical" evidence="6">
    <location>
        <begin position="1328"/>
        <end position="1350"/>
    </location>
</feature>
<keyword evidence="3 6" id="KW-1133">Transmembrane helix</keyword>
<evidence type="ECO:0000256" key="3">
    <source>
        <dbReference type="ARBA" id="ARBA00022989"/>
    </source>
</evidence>
<feature type="transmembrane region" description="Helical" evidence="6">
    <location>
        <begin position="1108"/>
        <end position="1127"/>
    </location>
</feature>
<evidence type="ECO:0000256" key="6">
    <source>
        <dbReference type="SAM" id="Phobius"/>
    </source>
</evidence>
<evidence type="ECO:0000256" key="5">
    <source>
        <dbReference type="SAM" id="MobiDB-lite"/>
    </source>
</evidence>
<dbReference type="InterPro" id="IPR027359">
    <property type="entry name" value="Volt_channel_dom_sf"/>
</dbReference>
<comment type="subcellular location">
    <subcellularLocation>
        <location evidence="1">Membrane</location>
        <topology evidence="1">Multi-pass membrane protein</topology>
    </subcellularLocation>
</comment>
<feature type="domain" description="Ion transport" evidence="7">
    <location>
        <begin position="974"/>
        <end position="1251"/>
    </location>
</feature>
<proteinExistence type="predicted"/>
<evidence type="ECO:0000313" key="9">
    <source>
        <dbReference type="RefSeq" id="XP_065650175.1"/>
    </source>
</evidence>
<dbReference type="Gene3D" id="1.10.238.10">
    <property type="entry name" value="EF-hand"/>
    <property type="match status" value="1"/>
</dbReference>
<protein>
    <submittedName>
        <fullName evidence="9">Sodium leak channel NALCN</fullName>
    </submittedName>
</protein>
<dbReference type="SUPFAM" id="SSF81324">
    <property type="entry name" value="Voltage-gated potassium channels"/>
    <property type="match status" value="4"/>
</dbReference>
<name>A0ABM4BM93_HYDVU</name>
<feature type="transmembrane region" description="Helical" evidence="6">
    <location>
        <begin position="196"/>
        <end position="214"/>
    </location>
</feature>
<dbReference type="Pfam" id="PF00520">
    <property type="entry name" value="Ion_trans"/>
    <property type="match status" value="4"/>
</dbReference>
<feature type="transmembrane region" description="Helical" evidence="6">
    <location>
        <begin position="581"/>
        <end position="605"/>
    </location>
</feature>
<feature type="transmembrane region" description="Helical" evidence="6">
    <location>
        <begin position="123"/>
        <end position="142"/>
    </location>
</feature>
<feature type="transmembrane region" description="Helical" evidence="6">
    <location>
        <begin position="469"/>
        <end position="485"/>
    </location>
</feature>
<gene>
    <name evidence="9" type="primary">LOC100208516</name>
</gene>
<feature type="transmembrane region" description="Helical" evidence="6">
    <location>
        <begin position="1370"/>
        <end position="1387"/>
    </location>
</feature>
<feature type="transmembrane region" description="Helical" evidence="6">
    <location>
        <begin position="975"/>
        <end position="993"/>
    </location>
</feature>
<feature type="transmembrane region" description="Helical" evidence="6">
    <location>
        <begin position="1044"/>
        <end position="1062"/>
    </location>
</feature>